<reference evidence="1" key="1">
    <citation type="submission" date="2020-01" db="EMBL/GenBank/DDBJ databases">
        <authorList>
            <person name="Meier V. D."/>
            <person name="Meier V D."/>
        </authorList>
    </citation>
    <scope>NUCLEOTIDE SEQUENCE</scope>
    <source>
        <strain evidence="1">HLG_WM_MAG_08</strain>
    </source>
</reference>
<dbReference type="InterPro" id="IPR018772">
    <property type="entry name" value="Transcription_activator_HlyU"/>
</dbReference>
<gene>
    <name evidence="1" type="ORF">HELGO_WM36473</name>
</gene>
<organism evidence="1">
    <name type="scientific">uncultured Thiotrichaceae bacterium</name>
    <dbReference type="NCBI Taxonomy" id="298394"/>
    <lineage>
        <taxon>Bacteria</taxon>
        <taxon>Pseudomonadati</taxon>
        <taxon>Pseudomonadota</taxon>
        <taxon>Gammaproteobacteria</taxon>
        <taxon>Thiotrichales</taxon>
        <taxon>Thiotrichaceae</taxon>
        <taxon>environmental samples</taxon>
    </lineage>
</organism>
<name>A0A6S6SNP7_9GAMM</name>
<accession>A0A6S6SNP7</accession>
<proteinExistence type="predicted"/>
<sequence length="90" mass="9722">MSFLDNVKSLFTAGGKSAAAFPAEEYKGYTITPTPQSDGGQYRVCGVITKDEQSHPFFRADLLGSADACAEETIRKAKLTIDQLGDGLFR</sequence>
<dbReference type="EMBL" id="CACVAV010000160">
    <property type="protein sequence ID" value="CAA6810099.1"/>
    <property type="molecule type" value="Genomic_DNA"/>
</dbReference>
<dbReference type="AlphaFoldDB" id="A0A6S6SNP7"/>
<dbReference type="Pfam" id="PF10115">
    <property type="entry name" value="HlyU"/>
    <property type="match status" value="1"/>
</dbReference>
<evidence type="ECO:0000313" key="1">
    <source>
        <dbReference type="EMBL" id="CAA6810099.1"/>
    </source>
</evidence>
<protein>
    <submittedName>
        <fullName evidence="1">Transcriptional regulator</fullName>
    </submittedName>
</protein>